<organism evidence="1 2">
    <name type="scientific">Pristionchus fissidentatus</name>
    <dbReference type="NCBI Taxonomy" id="1538716"/>
    <lineage>
        <taxon>Eukaryota</taxon>
        <taxon>Metazoa</taxon>
        <taxon>Ecdysozoa</taxon>
        <taxon>Nematoda</taxon>
        <taxon>Chromadorea</taxon>
        <taxon>Rhabditida</taxon>
        <taxon>Rhabditina</taxon>
        <taxon>Diplogasteromorpha</taxon>
        <taxon>Diplogasteroidea</taxon>
        <taxon>Neodiplogasteridae</taxon>
        <taxon>Pristionchus</taxon>
    </lineage>
</organism>
<keyword evidence="2" id="KW-1185">Reference proteome</keyword>
<evidence type="ECO:0000313" key="1">
    <source>
        <dbReference type="EMBL" id="GMT20616.1"/>
    </source>
</evidence>
<comment type="caution">
    <text evidence="1">The sequence shown here is derived from an EMBL/GenBank/DDBJ whole genome shotgun (WGS) entry which is preliminary data.</text>
</comment>
<evidence type="ECO:0000313" key="2">
    <source>
        <dbReference type="Proteomes" id="UP001432322"/>
    </source>
</evidence>
<dbReference type="Proteomes" id="UP001432322">
    <property type="component" value="Unassembled WGS sequence"/>
</dbReference>
<sequence>SNHHFFLQITTNLCNIPKGAMRVDNNSTLCLKSGSGSNSGRGSGDGELGLLLVLGMGLSDGLLLGGLDDVDLVGKRVLGSGGASRVVGEHDLDLDTQNSLTELDVSDGLLDVVVDGVSGVDKKTVVELHRLGTLTTELSRDNDLATLGVRLHDETEDSVACTANGKSSDQLVAEGLALGNSAETAVGDLLGVKLNGSLVESESLLDDGGELLDSASALSEHRLGAGGHDDDLGASRGTTDLDTGVAVLGELLHEEVVKLSLEDSVLDGLLLLGDRVSRRHDCPPSESS</sequence>
<feature type="non-terminal residue" evidence="1">
    <location>
        <position position="1"/>
    </location>
</feature>
<dbReference type="AlphaFoldDB" id="A0AAV5VPX7"/>
<gene>
    <name evidence="1" type="ORF">PFISCL1PPCAC_11913</name>
</gene>
<accession>A0AAV5VPX7</accession>
<reference evidence="1" key="1">
    <citation type="submission" date="2023-10" db="EMBL/GenBank/DDBJ databases">
        <title>Genome assembly of Pristionchus species.</title>
        <authorList>
            <person name="Yoshida K."/>
            <person name="Sommer R.J."/>
        </authorList>
    </citation>
    <scope>NUCLEOTIDE SEQUENCE</scope>
    <source>
        <strain evidence="1">RS5133</strain>
    </source>
</reference>
<dbReference type="EMBL" id="BTSY01000003">
    <property type="protein sequence ID" value="GMT20616.1"/>
    <property type="molecule type" value="Genomic_DNA"/>
</dbReference>
<protein>
    <submittedName>
        <fullName evidence="1">Uncharacterized protein</fullName>
    </submittedName>
</protein>
<name>A0AAV5VPX7_9BILA</name>
<feature type="non-terminal residue" evidence="1">
    <location>
        <position position="288"/>
    </location>
</feature>
<proteinExistence type="predicted"/>